<accession>A0A810N1X6</accession>
<evidence type="ECO:0000256" key="2">
    <source>
        <dbReference type="SAM" id="SignalP"/>
    </source>
</evidence>
<evidence type="ECO:0000313" key="4">
    <source>
        <dbReference type="Proteomes" id="UP000680866"/>
    </source>
</evidence>
<evidence type="ECO:0000313" key="3">
    <source>
        <dbReference type="EMBL" id="BCJ65565.1"/>
    </source>
</evidence>
<keyword evidence="2" id="KW-0732">Signal</keyword>
<feature type="region of interest" description="Disordered" evidence="1">
    <location>
        <begin position="26"/>
        <end position="77"/>
    </location>
</feature>
<sequence length="190" mass="18928">MPRVPRLTATLACVLAGTVLLTGCGTPPELRPPPGVPVPTPSTPTGPPGADGSRPPVESTTPPTPGSPVPPTVTPSPTYGGFTAVNCAGNPSGAQVTDLLRRSPGLLRANATLRVLREPVCAGTWQYTVVEVTVPGRGGSPMQVVSTGRAASLILVTAGSDVCNAQVRATAPAGIRTLACDAGTPPLTGA</sequence>
<proteinExistence type="predicted"/>
<dbReference type="EMBL" id="AP023359">
    <property type="protein sequence ID" value="BCJ65565.1"/>
    <property type="molecule type" value="Genomic_DNA"/>
</dbReference>
<organism evidence="3 4">
    <name type="scientific">Polymorphospora rubra</name>
    <dbReference type="NCBI Taxonomy" id="338584"/>
    <lineage>
        <taxon>Bacteria</taxon>
        <taxon>Bacillati</taxon>
        <taxon>Actinomycetota</taxon>
        <taxon>Actinomycetes</taxon>
        <taxon>Micromonosporales</taxon>
        <taxon>Micromonosporaceae</taxon>
        <taxon>Polymorphospora</taxon>
    </lineage>
</organism>
<dbReference type="KEGG" id="pry:Prubr_25860"/>
<dbReference type="Proteomes" id="UP000680866">
    <property type="component" value="Chromosome"/>
</dbReference>
<name>A0A810N1X6_9ACTN</name>
<gene>
    <name evidence="3" type="ORF">Prubr_25860</name>
</gene>
<evidence type="ECO:0000256" key="1">
    <source>
        <dbReference type="SAM" id="MobiDB-lite"/>
    </source>
</evidence>
<keyword evidence="4" id="KW-1185">Reference proteome</keyword>
<feature type="compositionally biased region" description="Pro residues" evidence="1">
    <location>
        <begin position="62"/>
        <end position="74"/>
    </location>
</feature>
<reference evidence="3" key="1">
    <citation type="submission" date="2020-08" db="EMBL/GenBank/DDBJ databases">
        <title>Whole genome shotgun sequence of Polymorphospora rubra NBRC 101157.</title>
        <authorList>
            <person name="Komaki H."/>
            <person name="Tamura T."/>
        </authorList>
    </citation>
    <scope>NUCLEOTIDE SEQUENCE</scope>
    <source>
        <strain evidence="3">NBRC 101157</strain>
    </source>
</reference>
<feature type="signal peptide" evidence="2">
    <location>
        <begin position="1"/>
        <end position="22"/>
    </location>
</feature>
<protein>
    <recommendedName>
        <fullName evidence="5">Lipoprotein</fullName>
    </recommendedName>
</protein>
<dbReference type="RefSeq" id="WP_246568615.1">
    <property type="nucleotide sequence ID" value="NZ_AP023359.1"/>
</dbReference>
<dbReference type="PROSITE" id="PS51257">
    <property type="entry name" value="PROKAR_LIPOPROTEIN"/>
    <property type="match status" value="1"/>
</dbReference>
<feature type="chain" id="PRO_5039159202" description="Lipoprotein" evidence="2">
    <location>
        <begin position="23"/>
        <end position="190"/>
    </location>
</feature>
<feature type="compositionally biased region" description="Pro residues" evidence="1">
    <location>
        <begin position="29"/>
        <end position="47"/>
    </location>
</feature>
<evidence type="ECO:0008006" key="5">
    <source>
        <dbReference type="Google" id="ProtNLM"/>
    </source>
</evidence>
<dbReference type="AlphaFoldDB" id="A0A810N1X6"/>